<name>A0A2K8STG2_9NOSO</name>
<dbReference type="AlphaFoldDB" id="A0A2K8STG2"/>
<evidence type="ECO:0000313" key="1">
    <source>
        <dbReference type="EMBL" id="AUB38749.1"/>
    </source>
</evidence>
<organism evidence="1 2">
    <name type="scientific">Nostoc flagelliforme CCNUN1</name>
    <dbReference type="NCBI Taxonomy" id="2038116"/>
    <lineage>
        <taxon>Bacteria</taxon>
        <taxon>Bacillati</taxon>
        <taxon>Cyanobacteriota</taxon>
        <taxon>Cyanophyceae</taxon>
        <taxon>Nostocales</taxon>
        <taxon>Nostocaceae</taxon>
        <taxon>Nostoc</taxon>
    </lineage>
</organism>
<proteinExistence type="predicted"/>
<sequence length="42" mass="5008">MQSVASARLRSQQIRLKTTADLFWNRWLQRHRNQPESALLSI</sequence>
<accession>A0A2K8STG2</accession>
<dbReference type="EMBL" id="CP024785">
    <property type="protein sequence ID" value="AUB38749.1"/>
    <property type="molecule type" value="Genomic_DNA"/>
</dbReference>
<keyword evidence="2" id="KW-1185">Reference proteome</keyword>
<gene>
    <name evidence="1" type="ORF">COO91_04724</name>
</gene>
<reference evidence="1 2" key="1">
    <citation type="submission" date="2017-11" db="EMBL/GenBank/DDBJ databases">
        <title>Complete genome of a free-living desiccation-tolerant cyanobacterium and its photosynthetic adaptation to extreme terrestrial habitat.</title>
        <authorList>
            <person name="Shang J."/>
        </authorList>
    </citation>
    <scope>NUCLEOTIDE SEQUENCE [LARGE SCALE GENOMIC DNA]</scope>
    <source>
        <strain evidence="1 2">CCNUN1</strain>
    </source>
</reference>
<dbReference type="KEGG" id="nfl:COO91_04724"/>
<dbReference type="Proteomes" id="UP000232003">
    <property type="component" value="Chromosome"/>
</dbReference>
<protein>
    <submittedName>
        <fullName evidence="1">Uncharacterized protein</fullName>
    </submittedName>
</protein>
<evidence type="ECO:0000313" key="2">
    <source>
        <dbReference type="Proteomes" id="UP000232003"/>
    </source>
</evidence>